<dbReference type="SUPFAM" id="SSF56349">
    <property type="entry name" value="DNA breaking-rejoining enzymes"/>
    <property type="match status" value="1"/>
</dbReference>
<dbReference type="PRINTS" id="PR00416">
    <property type="entry name" value="EUTPISMRASEI"/>
</dbReference>
<dbReference type="EMBL" id="QORO01000003">
    <property type="protein sequence ID" value="RCK58564.1"/>
    <property type="molecule type" value="Genomic_DNA"/>
</dbReference>
<dbReference type="OrthoDB" id="9778962at2"/>
<evidence type="ECO:0000256" key="4">
    <source>
        <dbReference type="ARBA" id="ARBA00023029"/>
    </source>
</evidence>
<dbReference type="Gene3D" id="3.30.66.10">
    <property type="entry name" value="DNA topoisomerase I domain"/>
    <property type="match status" value="1"/>
</dbReference>
<dbReference type="SUPFAM" id="SSF55869">
    <property type="entry name" value="DNA topoisomerase I domain"/>
    <property type="match status" value="1"/>
</dbReference>
<dbReference type="Gene3D" id="3.90.15.10">
    <property type="entry name" value="Topoisomerase I, Chain A, domain 3"/>
    <property type="match status" value="1"/>
</dbReference>
<dbReference type="InterPro" id="IPR035447">
    <property type="entry name" value="DNA_topo_I_N_sf"/>
</dbReference>
<name>A0A367XY99_9MICO</name>
<dbReference type="GO" id="GO:0003917">
    <property type="term" value="F:DNA topoisomerase type I (single strand cut, ATP-independent) activity"/>
    <property type="evidence" value="ECO:0007669"/>
    <property type="project" value="UniProtKB-EC"/>
</dbReference>
<evidence type="ECO:0000256" key="6">
    <source>
        <dbReference type="ARBA" id="ARBA00023235"/>
    </source>
</evidence>
<dbReference type="Proteomes" id="UP000253508">
    <property type="component" value="Unassembled WGS sequence"/>
</dbReference>
<dbReference type="PROSITE" id="PS52038">
    <property type="entry name" value="TOPO_IB_2"/>
    <property type="match status" value="1"/>
</dbReference>
<evidence type="ECO:0000313" key="9">
    <source>
        <dbReference type="EMBL" id="RCK58564.1"/>
    </source>
</evidence>
<gene>
    <name evidence="9" type="ORF">DTO57_10420</name>
</gene>
<proteinExistence type="inferred from homology"/>
<evidence type="ECO:0000259" key="7">
    <source>
        <dbReference type="Pfam" id="PF01028"/>
    </source>
</evidence>
<dbReference type="InterPro" id="IPR001631">
    <property type="entry name" value="TopoI"/>
</dbReference>
<dbReference type="GO" id="GO:0003677">
    <property type="term" value="F:DNA binding"/>
    <property type="evidence" value="ECO:0007669"/>
    <property type="project" value="UniProtKB-KW"/>
</dbReference>
<dbReference type="Gene3D" id="1.10.132.120">
    <property type="match status" value="1"/>
</dbReference>
<dbReference type="InterPro" id="IPR049331">
    <property type="entry name" value="Top1B_N_bact"/>
</dbReference>
<organism evidence="9 10">
    <name type="scientific">Microbacterium sorbitolivorans</name>
    <dbReference type="NCBI Taxonomy" id="1867410"/>
    <lineage>
        <taxon>Bacteria</taxon>
        <taxon>Bacillati</taxon>
        <taxon>Actinomycetota</taxon>
        <taxon>Actinomycetes</taxon>
        <taxon>Micrococcales</taxon>
        <taxon>Microbacteriaceae</taxon>
        <taxon>Microbacterium</taxon>
    </lineage>
</organism>
<evidence type="ECO:0000256" key="1">
    <source>
        <dbReference type="ARBA" id="ARBA00000213"/>
    </source>
</evidence>
<comment type="catalytic activity">
    <reaction evidence="1">
        <text>ATP-independent breakage of single-stranded DNA, followed by passage and rejoining.</text>
        <dbReference type="EC" id="5.6.2.1"/>
    </reaction>
</comment>
<evidence type="ECO:0000259" key="8">
    <source>
        <dbReference type="Pfam" id="PF21338"/>
    </source>
</evidence>
<evidence type="ECO:0000256" key="2">
    <source>
        <dbReference type="ARBA" id="ARBA00006645"/>
    </source>
</evidence>
<dbReference type="EC" id="5.6.2.1" evidence="3"/>
<dbReference type="Pfam" id="PF21338">
    <property type="entry name" value="Top1B_N_bact"/>
    <property type="match status" value="1"/>
</dbReference>
<dbReference type="GO" id="GO:0006265">
    <property type="term" value="P:DNA topological change"/>
    <property type="evidence" value="ECO:0007669"/>
    <property type="project" value="InterPro"/>
</dbReference>
<reference evidence="9 10" key="1">
    <citation type="submission" date="2018-07" db="EMBL/GenBank/DDBJ databases">
        <title>Microbacterium endoborsara sp. nov., a novel actinobacterium isolated from Borszczowia aralocaspica.</title>
        <authorList>
            <person name="An D."/>
        </authorList>
    </citation>
    <scope>NUCLEOTIDE SEQUENCE [LARGE SCALE GENOMIC DNA]</scope>
    <source>
        <strain evidence="9 10">C1.15228</strain>
    </source>
</reference>
<comment type="similarity">
    <text evidence="2">Belongs to the type IB topoisomerase family.</text>
</comment>
<keyword evidence="6 9" id="KW-0413">Isomerase</keyword>
<keyword evidence="10" id="KW-1185">Reference proteome</keyword>
<protein>
    <recommendedName>
        <fullName evidence="3">DNA topoisomerase</fullName>
        <ecNumber evidence="3">5.6.2.1</ecNumber>
    </recommendedName>
</protein>
<dbReference type="InterPro" id="IPR013500">
    <property type="entry name" value="TopoI_cat_euk"/>
</dbReference>
<keyword evidence="5" id="KW-0238">DNA-binding</keyword>
<feature type="domain" description="DNA topoisomerase I catalytic core eukaryotic-type" evidence="7">
    <location>
        <begin position="106"/>
        <end position="304"/>
    </location>
</feature>
<feature type="domain" description="DNA topoisomerase IB N-terminal" evidence="8">
    <location>
        <begin position="39"/>
        <end position="87"/>
    </location>
</feature>
<dbReference type="Pfam" id="PF01028">
    <property type="entry name" value="Topoisom_I"/>
    <property type="match status" value="1"/>
</dbReference>
<keyword evidence="4" id="KW-0799">Topoisomerase</keyword>
<accession>A0A367XY99</accession>
<comment type="caution">
    <text evidence="9">The sequence shown here is derived from an EMBL/GenBank/DDBJ whole genome shotgun (WGS) entry which is preliminary data.</text>
</comment>
<sequence>MSYSMALTADPPSCYFVDMRLRKTSPQDPGITRIRRGRGFEYRDASGVHVSDDDELTRIRALAIPPAWQDVWICARPNGHLQAIGIDGAGRTQYLYHADWSRRTAARKFDRALALSERLPAVRRRVTLDLRRDGFVRERVLAGAFRLLDTALLRVGSERYAQENGTVGLTTLRGEHVVVDGATVALSFIGKSGEPWERTFDDPDLAALLAELTQRGPEAQVLSWHDGEGWHRLRPADVNDDLRALAGADTSVKDVRTLRGTTIAARTLARWGVEATDAARKRAIAAASREAAAALGNTPSVARGSYIDPRVIDRYEHGVVVADGTIAHVEGQLAGLIGGRS</sequence>
<evidence type="ECO:0000313" key="10">
    <source>
        <dbReference type="Proteomes" id="UP000253508"/>
    </source>
</evidence>
<evidence type="ECO:0000256" key="3">
    <source>
        <dbReference type="ARBA" id="ARBA00012891"/>
    </source>
</evidence>
<dbReference type="InterPro" id="IPR011010">
    <property type="entry name" value="DNA_brk_join_enz"/>
</dbReference>
<dbReference type="AlphaFoldDB" id="A0A367XY99"/>
<evidence type="ECO:0000256" key="5">
    <source>
        <dbReference type="ARBA" id="ARBA00023125"/>
    </source>
</evidence>
<dbReference type="InterPro" id="IPR014711">
    <property type="entry name" value="TopoI_cat_a-hlx-sub_euk"/>
</dbReference>